<accession>A0A560W7W1</accession>
<dbReference type="GO" id="GO:0020037">
    <property type="term" value="F:heme binding"/>
    <property type="evidence" value="ECO:0007669"/>
    <property type="project" value="InterPro"/>
</dbReference>
<dbReference type="InterPro" id="IPR001128">
    <property type="entry name" value="Cyt_P450"/>
</dbReference>
<dbReference type="PRINTS" id="PR00359">
    <property type="entry name" value="BP450"/>
</dbReference>
<keyword evidence="2 7" id="KW-0349">Heme</keyword>
<dbReference type="RefSeq" id="WP_144857750.1">
    <property type="nucleotide sequence ID" value="NZ_BAAAYT010000002.1"/>
</dbReference>
<dbReference type="Pfam" id="PF00067">
    <property type="entry name" value="p450"/>
    <property type="match status" value="1"/>
</dbReference>
<proteinExistence type="inferred from homology"/>
<reference evidence="8 9" key="1">
    <citation type="submission" date="2019-06" db="EMBL/GenBank/DDBJ databases">
        <title>Sequencing the genomes of 1000 actinobacteria strains.</title>
        <authorList>
            <person name="Klenk H.-P."/>
        </authorList>
    </citation>
    <scope>NUCLEOTIDE SEQUENCE [LARGE SCALE GENOMIC DNA]</scope>
    <source>
        <strain evidence="8 9">DSM 18935</strain>
    </source>
</reference>
<dbReference type="EMBL" id="VIUW01000004">
    <property type="protein sequence ID" value="TWD13670.1"/>
    <property type="molecule type" value="Genomic_DNA"/>
</dbReference>
<evidence type="ECO:0000256" key="6">
    <source>
        <dbReference type="ARBA" id="ARBA00023033"/>
    </source>
</evidence>
<evidence type="ECO:0000256" key="3">
    <source>
        <dbReference type="ARBA" id="ARBA00022723"/>
    </source>
</evidence>
<evidence type="ECO:0000256" key="1">
    <source>
        <dbReference type="ARBA" id="ARBA00010617"/>
    </source>
</evidence>
<dbReference type="FunFam" id="1.10.630.10:FF:000018">
    <property type="entry name" value="Cytochrome P450 monooxygenase"/>
    <property type="match status" value="1"/>
</dbReference>
<keyword evidence="9" id="KW-1185">Reference proteome</keyword>
<keyword evidence="3 7" id="KW-0479">Metal-binding</keyword>
<evidence type="ECO:0000256" key="4">
    <source>
        <dbReference type="ARBA" id="ARBA00023002"/>
    </source>
</evidence>
<dbReference type="AlphaFoldDB" id="A0A560W7W1"/>
<evidence type="ECO:0000256" key="5">
    <source>
        <dbReference type="ARBA" id="ARBA00023004"/>
    </source>
</evidence>
<dbReference type="PANTHER" id="PTHR46696:SF4">
    <property type="entry name" value="BIOTIN BIOSYNTHESIS CYTOCHROME P450"/>
    <property type="match status" value="1"/>
</dbReference>
<evidence type="ECO:0000256" key="7">
    <source>
        <dbReference type="RuleBase" id="RU000461"/>
    </source>
</evidence>
<comment type="caution">
    <text evidence="8">The sequence shown here is derived from an EMBL/GenBank/DDBJ whole genome shotgun (WGS) entry which is preliminary data.</text>
</comment>
<dbReference type="Proteomes" id="UP000315628">
    <property type="component" value="Unassembled WGS sequence"/>
</dbReference>
<keyword evidence="5 7" id="KW-0408">Iron</keyword>
<name>A0A560W7W1_9MICO</name>
<gene>
    <name evidence="8" type="ORF">FB557_2300</name>
</gene>
<keyword evidence="4 7" id="KW-0560">Oxidoreductase</keyword>
<comment type="similarity">
    <text evidence="1 7">Belongs to the cytochrome P450 family.</text>
</comment>
<dbReference type="GO" id="GO:0006707">
    <property type="term" value="P:cholesterol catabolic process"/>
    <property type="evidence" value="ECO:0007669"/>
    <property type="project" value="TreeGrafter"/>
</dbReference>
<evidence type="ECO:0000313" key="9">
    <source>
        <dbReference type="Proteomes" id="UP000315628"/>
    </source>
</evidence>
<protein>
    <submittedName>
        <fullName evidence="8">Cytochrome P450</fullName>
    </submittedName>
</protein>
<dbReference type="PANTHER" id="PTHR46696">
    <property type="entry name" value="P450, PUTATIVE (EUROFUNG)-RELATED"/>
    <property type="match status" value="1"/>
</dbReference>
<dbReference type="SUPFAM" id="SSF48264">
    <property type="entry name" value="Cytochrome P450"/>
    <property type="match status" value="1"/>
</dbReference>
<dbReference type="Gene3D" id="1.10.630.10">
    <property type="entry name" value="Cytochrome P450"/>
    <property type="match status" value="1"/>
</dbReference>
<keyword evidence="6 7" id="KW-0503">Monooxygenase</keyword>
<dbReference type="GO" id="GO:0005506">
    <property type="term" value="F:iron ion binding"/>
    <property type="evidence" value="ECO:0007669"/>
    <property type="project" value="InterPro"/>
</dbReference>
<dbReference type="CDD" id="cd20625">
    <property type="entry name" value="CYP164-like"/>
    <property type="match status" value="1"/>
</dbReference>
<evidence type="ECO:0000256" key="2">
    <source>
        <dbReference type="ARBA" id="ARBA00022617"/>
    </source>
</evidence>
<dbReference type="InterPro" id="IPR002397">
    <property type="entry name" value="Cyt_P450_B"/>
</dbReference>
<organism evidence="8 9">
    <name type="scientific">Marihabitans asiaticum</name>
    <dbReference type="NCBI Taxonomy" id="415218"/>
    <lineage>
        <taxon>Bacteria</taxon>
        <taxon>Bacillati</taxon>
        <taxon>Actinomycetota</taxon>
        <taxon>Actinomycetes</taxon>
        <taxon>Micrococcales</taxon>
        <taxon>Intrasporangiaceae</taxon>
        <taxon>Marihabitans</taxon>
    </lineage>
</organism>
<dbReference type="GO" id="GO:0008395">
    <property type="term" value="F:steroid hydroxylase activity"/>
    <property type="evidence" value="ECO:0007669"/>
    <property type="project" value="TreeGrafter"/>
</dbReference>
<dbReference type="GO" id="GO:0036199">
    <property type="term" value="F:cholest-4-en-3-one 26-monooxygenase activity"/>
    <property type="evidence" value="ECO:0007669"/>
    <property type="project" value="TreeGrafter"/>
</dbReference>
<dbReference type="PROSITE" id="PS00086">
    <property type="entry name" value="CYTOCHROME_P450"/>
    <property type="match status" value="1"/>
</dbReference>
<dbReference type="OrthoDB" id="54272at2"/>
<dbReference type="InterPro" id="IPR036396">
    <property type="entry name" value="Cyt_P450_sf"/>
</dbReference>
<dbReference type="InterPro" id="IPR017972">
    <property type="entry name" value="Cyt_P450_CS"/>
</dbReference>
<sequence>MQTPVDLAQQLTRWGFGQALPSLVFTSRARNGDLQGQVVKRTTRSQDLPLDLFDQIRAAGPFAVEKIAHTTARLDVVREVLASPDVAVGQFTPDQSPFVRAASWAARSAPVGPITPPSLLAVEPPDHTRMRKLVTRVFTVRAVERLRGRTEQIAGELLDEMERRRRAGQPVDLIESYAAPLPVTVICEILGVPQRHQADVLRFGNLAAPSLDFGLPLRRFRQVEGALREFEQWLTEHIERLRREPGDDLFSQLVAARDDDGQPLTDVELRSTAGLVLAAGFETTVNLIGNATALLDQHREQREALLAGDAQWSVAVDEALRHDPPVLLTARTTIRDTEIAGVPIRRNRPIVTLLAAANRDPEVFTDPDRFDVHRDNAADHISFSSGRHYCLGAALARMEGDVALRALRERYPGLRVDHERARRRNTRILRGYAALPVVLEP</sequence>
<evidence type="ECO:0000313" key="8">
    <source>
        <dbReference type="EMBL" id="TWD13670.1"/>
    </source>
</evidence>